<gene>
    <name evidence="3" type="ORF">PAC_07463</name>
</gene>
<dbReference type="InterPro" id="IPR040009">
    <property type="entry name" value="Mtf2/C5D6.12-like"/>
</dbReference>
<reference evidence="3 4" key="1">
    <citation type="submission" date="2016-03" db="EMBL/GenBank/DDBJ databases">
        <authorList>
            <person name="Ploux O."/>
        </authorList>
    </citation>
    <scope>NUCLEOTIDE SEQUENCE [LARGE SCALE GENOMIC DNA]</scope>
    <source>
        <strain evidence="3 4">UAMH 11012</strain>
    </source>
</reference>
<dbReference type="OrthoDB" id="2444174at2759"/>
<keyword evidence="4" id="KW-1185">Reference proteome</keyword>
<evidence type="ECO:0000313" key="4">
    <source>
        <dbReference type="Proteomes" id="UP000184330"/>
    </source>
</evidence>
<feature type="domain" description="Mtf2-like C-terminal" evidence="2">
    <location>
        <begin position="328"/>
        <end position="525"/>
    </location>
</feature>
<dbReference type="Pfam" id="PF19189">
    <property type="entry name" value="Mtf2"/>
    <property type="match status" value="1"/>
</dbReference>
<evidence type="ECO:0000313" key="3">
    <source>
        <dbReference type="EMBL" id="CZR57574.1"/>
    </source>
</evidence>
<dbReference type="Proteomes" id="UP000184330">
    <property type="component" value="Unassembled WGS sequence"/>
</dbReference>
<dbReference type="EMBL" id="FJOG01000010">
    <property type="protein sequence ID" value="CZR57574.1"/>
    <property type="molecule type" value="Genomic_DNA"/>
</dbReference>
<dbReference type="STRING" id="576137.A0A1L7WXS4"/>
<evidence type="ECO:0000259" key="2">
    <source>
        <dbReference type="Pfam" id="PF19189"/>
    </source>
</evidence>
<dbReference type="PANTHER" id="PTHR39468">
    <property type="entry name" value="CHROMOSOME 7, WHOLE GENOME SHOTGUN SEQUENCE"/>
    <property type="match status" value="1"/>
</dbReference>
<accession>A0A1L7WXS4</accession>
<protein>
    <recommendedName>
        <fullName evidence="2">Mtf2-like C-terminal domain-containing protein</fullName>
    </recommendedName>
</protein>
<evidence type="ECO:0000256" key="1">
    <source>
        <dbReference type="SAM" id="MobiDB-lite"/>
    </source>
</evidence>
<sequence>MLTSKVVAGTTAMSTTMLPFLYQTKTLSSLLLTTQGSIRRLPCHRTISRSLSISVRRRAFDPDSIPTTTAQDSSDDKSQIKNSTYDFKAESAGSRRSIPESTKVSAGYNLRRASSKVSETTQAGEGFIRRVISNAPETTRSSERNGRGVTSRSRQDDFDDDFSMPGTIDFEGVGENVPGESNAAYQPRESTITDREKAAFQKIFSNIFECSNINPKAQDENAVTGGSSGFTRTGDGQRAKTALHSILTGAIQKQGKTRLEIEQAISRYPLALRDDAAKAMLRGDESPPGNVDNYEVDEEEERVNRVARKLQAEELEALRAPERLRVETLMKEAKTDFELWQIMEQEVFSMIPKLGLEEKPEVAAPVDKTKKGWKKLQKQEEELQREQDELSSDKADVETEQGISPLRFHGPLYPSYLLLGLRLLDRSFAKPSPLALSILPKIKSLGFISHVLGASTQFYNDLLRIYRYRYDDFRGMIDLMYEMEASALDMDEETLTIVHDVMKMQASVKNSERGQAVQALWSMPEFAPLRFTSWRDRIKTSIRERKRDATTQVY</sequence>
<organism evidence="3 4">
    <name type="scientific">Phialocephala subalpina</name>
    <dbReference type="NCBI Taxonomy" id="576137"/>
    <lineage>
        <taxon>Eukaryota</taxon>
        <taxon>Fungi</taxon>
        <taxon>Dikarya</taxon>
        <taxon>Ascomycota</taxon>
        <taxon>Pezizomycotina</taxon>
        <taxon>Leotiomycetes</taxon>
        <taxon>Helotiales</taxon>
        <taxon>Mollisiaceae</taxon>
        <taxon>Phialocephala</taxon>
        <taxon>Phialocephala fortinii species complex</taxon>
    </lineage>
</organism>
<dbReference type="InterPro" id="IPR043837">
    <property type="entry name" value="Mtf2-like_C"/>
</dbReference>
<feature type="region of interest" description="Disordered" evidence="1">
    <location>
        <begin position="127"/>
        <end position="190"/>
    </location>
</feature>
<name>A0A1L7WXS4_9HELO</name>
<dbReference type="AlphaFoldDB" id="A0A1L7WXS4"/>
<proteinExistence type="predicted"/>
<feature type="region of interest" description="Disordered" evidence="1">
    <location>
        <begin position="370"/>
        <end position="396"/>
    </location>
</feature>
<dbReference type="PANTHER" id="PTHR39468:SF1">
    <property type="entry name" value="MTF2-LIKE C-TERMINAL DOMAIN-CONTAINING PROTEIN"/>
    <property type="match status" value="1"/>
</dbReference>
<dbReference type="GO" id="GO:0005739">
    <property type="term" value="C:mitochondrion"/>
    <property type="evidence" value="ECO:0007669"/>
    <property type="project" value="InterPro"/>
</dbReference>
<feature type="compositionally biased region" description="Basic and acidic residues" evidence="1">
    <location>
        <begin position="377"/>
        <end position="396"/>
    </location>
</feature>